<dbReference type="EMBL" id="ML208408">
    <property type="protein sequence ID" value="TFK66335.1"/>
    <property type="molecule type" value="Genomic_DNA"/>
</dbReference>
<name>A0ACD3ALH3_9AGAR</name>
<organism evidence="1 2">
    <name type="scientific">Pluteus cervinus</name>
    <dbReference type="NCBI Taxonomy" id="181527"/>
    <lineage>
        <taxon>Eukaryota</taxon>
        <taxon>Fungi</taxon>
        <taxon>Dikarya</taxon>
        <taxon>Basidiomycota</taxon>
        <taxon>Agaricomycotina</taxon>
        <taxon>Agaricomycetes</taxon>
        <taxon>Agaricomycetidae</taxon>
        <taxon>Agaricales</taxon>
        <taxon>Pluteineae</taxon>
        <taxon>Pluteaceae</taxon>
        <taxon>Pluteus</taxon>
    </lineage>
</organism>
<gene>
    <name evidence="1" type="ORF">BDN72DRAFT_800113</name>
</gene>
<accession>A0ACD3ALH3</accession>
<keyword evidence="2" id="KW-1185">Reference proteome</keyword>
<proteinExistence type="predicted"/>
<sequence>MAVQLPYQLEQIAELTGHEDRVWNVAWNPVKRILASCSADKSVRLYTYPHTLPPSKESDGRAAFSLLNTIQTGHTRTVRSVGWSPSGTSLATASFDGGIGIWEQEPPEDDEMDVDEVTLRERIRPDDWECMSTLEGHESECKSAAYSPSGNLLATCGRDKTVWIWEGYPDSDFAVQSVLMEHSQDVKCVAWHPVEEILASASYDDTIKLYYDDPDDEWYCFQTLTGHGSTVWSTAWSPTKSYLASSSDDKTVRVWKRVEQFKWECVLVLGGHTRSIYSVSWGPGKPSEKEGNLGWIASCDGDGNILVWELEEPTEGGATSPPKHRIIAQMESAHGVCDVNSISWNTKPGYEDILATGGDDCMLRVWRVV</sequence>
<reference evidence="1 2" key="1">
    <citation type="journal article" date="2019" name="Nat. Ecol. Evol.">
        <title>Megaphylogeny resolves global patterns of mushroom evolution.</title>
        <authorList>
            <person name="Varga T."/>
            <person name="Krizsan K."/>
            <person name="Foldi C."/>
            <person name="Dima B."/>
            <person name="Sanchez-Garcia M."/>
            <person name="Sanchez-Ramirez S."/>
            <person name="Szollosi G.J."/>
            <person name="Szarkandi J.G."/>
            <person name="Papp V."/>
            <person name="Albert L."/>
            <person name="Andreopoulos W."/>
            <person name="Angelini C."/>
            <person name="Antonin V."/>
            <person name="Barry K.W."/>
            <person name="Bougher N.L."/>
            <person name="Buchanan P."/>
            <person name="Buyck B."/>
            <person name="Bense V."/>
            <person name="Catcheside P."/>
            <person name="Chovatia M."/>
            <person name="Cooper J."/>
            <person name="Damon W."/>
            <person name="Desjardin D."/>
            <person name="Finy P."/>
            <person name="Geml J."/>
            <person name="Haridas S."/>
            <person name="Hughes K."/>
            <person name="Justo A."/>
            <person name="Karasinski D."/>
            <person name="Kautmanova I."/>
            <person name="Kiss B."/>
            <person name="Kocsube S."/>
            <person name="Kotiranta H."/>
            <person name="LaButti K.M."/>
            <person name="Lechner B.E."/>
            <person name="Liimatainen K."/>
            <person name="Lipzen A."/>
            <person name="Lukacs Z."/>
            <person name="Mihaltcheva S."/>
            <person name="Morgado L.N."/>
            <person name="Niskanen T."/>
            <person name="Noordeloos M.E."/>
            <person name="Ohm R.A."/>
            <person name="Ortiz-Santana B."/>
            <person name="Ovrebo C."/>
            <person name="Racz N."/>
            <person name="Riley R."/>
            <person name="Savchenko A."/>
            <person name="Shiryaev A."/>
            <person name="Soop K."/>
            <person name="Spirin V."/>
            <person name="Szebenyi C."/>
            <person name="Tomsovsky M."/>
            <person name="Tulloss R.E."/>
            <person name="Uehling J."/>
            <person name="Grigoriev I.V."/>
            <person name="Vagvolgyi C."/>
            <person name="Papp T."/>
            <person name="Martin F.M."/>
            <person name="Miettinen O."/>
            <person name="Hibbett D.S."/>
            <person name="Nagy L.G."/>
        </authorList>
    </citation>
    <scope>NUCLEOTIDE SEQUENCE [LARGE SCALE GENOMIC DNA]</scope>
    <source>
        <strain evidence="1 2">NL-1719</strain>
    </source>
</reference>
<protein>
    <submittedName>
        <fullName evidence="1">WD40 repeat-like protein</fullName>
    </submittedName>
</protein>
<dbReference type="Proteomes" id="UP000308600">
    <property type="component" value="Unassembled WGS sequence"/>
</dbReference>
<evidence type="ECO:0000313" key="1">
    <source>
        <dbReference type="EMBL" id="TFK66335.1"/>
    </source>
</evidence>
<evidence type="ECO:0000313" key="2">
    <source>
        <dbReference type="Proteomes" id="UP000308600"/>
    </source>
</evidence>